<gene>
    <name evidence="1" type="ORF">LTS18_012103</name>
</gene>
<comment type="caution">
    <text evidence="1">The sequence shown here is derived from an EMBL/GenBank/DDBJ whole genome shotgun (WGS) entry which is preliminary data.</text>
</comment>
<name>A0ACC3CXS4_9PEZI</name>
<protein>
    <submittedName>
        <fullName evidence="1">Uncharacterized protein</fullName>
    </submittedName>
</protein>
<reference evidence="1" key="1">
    <citation type="submission" date="2024-09" db="EMBL/GenBank/DDBJ databases">
        <title>Black Yeasts Isolated from many extreme environments.</title>
        <authorList>
            <person name="Coleine C."/>
            <person name="Stajich J.E."/>
            <person name="Selbmann L."/>
        </authorList>
    </citation>
    <scope>NUCLEOTIDE SEQUENCE</scope>
    <source>
        <strain evidence="1">CCFEE 5737</strain>
    </source>
</reference>
<accession>A0ACC3CXS4</accession>
<keyword evidence="2" id="KW-1185">Reference proteome</keyword>
<sequence>MQVRALTRKSIEGVRQTKQATTDARAEVDTLRLRLQNLEYEQRHLRGEIQGCEGYEHKYQQLSLIPEDEFLVAFPDYEALSEHDLMGKRIEHEHTERQQLEEKRLGLVKRKQELAVENSKKKDELAALDKELERYIEGAKAVQKVFEKGF</sequence>
<organism evidence="1 2">
    <name type="scientific">Coniosporium uncinatum</name>
    <dbReference type="NCBI Taxonomy" id="93489"/>
    <lineage>
        <taxon>Eukaryota</taxon>
        <taxon>Fungi</taxon>
        <taxon>Dikarya</taxon>
        <taxon>Ascomycota</taxon>
        <taxon>Pezizomycotina</taxon>
        <taxon>Dothideomycetes</taxon>
        <taxon>Dothideomycetes incertae sedis</taxon>
        <taxon>Coniosporium</taxon>
    </lineage>
</organism>
<evidence type="ECO:0000313" key="2">
    <source>
        <dbReference type="Proteomes" id="UP001186974"/>
    </source>
</evidence>
<dbReference type="EMBL" id="JAWDJW010009906">
    <property type="protein sequence ID" value="KAK3053716.1"/>
    <property type="molecule type" value="Genomic_DNA"/>
</dbReference>
<evidence type="ECO:0000313" key="1">
    <source>
        <dbReference type="EMBL" id="KAK3053716.1"/>
    </source>
</evidence>
<proteinExistence type="predicted"/>
<dbReference type="Proteomes" id="UP001186974">
    <property type="component" value="Unassembled WGS sequence"/>
</dbReference>